<evidence type="ECO:0000313" key="3">
    <source>
        <dbReference type="Proteomes" id="UP000044625"/>
    </source>
</evidence>
<keyword evidence="3" id="KW-1185">Reference proteome</keyword>
<dbReference type="EMBL" id="CQAZ01000026">
    <property type="protein sequence ID" value="CNI05282.1"/>
    <property type="molecule type" value="Genomic_DNA"/>
</dbReference>
<evidence type="ECO:0008006" key="5">
    <source>
        <dbReference type="Google" id="ProtNLM"/>
    </source>
</evidence>
<evidence type="ECO:0000313" key="2">
    <source>
        <dbReference type="EMBL" id="CRY68780.1"/>
    </source>
</evidence>
<dbReference type="RefSeq" id="WP_049613880.1">
    <property type="nucleotide sequence ID" value="NZ_CAWMMU010000026.1"/>
</dbReference>
<reference evidence="4" key="1">
    <citation type="submission" date="2015-03" db="EMBL/GenBank/DDBJ databases">
        <authorList>
            <consortium name="Pathogen Informatics"/>
        </authorList>
    </citation>
    <scope>NUCLEOTIDE SEQUENCE [LARGE SCALE GENOMIC DNA]</scope>
    <source>
        <strain evidence="4">A125KOH2</strain>
    </source>
</reference>
<organism evidence="1 4">
    <name type="scientific">Yersinia pekkanenii</name>
    <dbReference type="NCBI Taxonomy" id="1288385"/>
    <lineage>
        <taxon>Bacteria</taxon>
        <taxon>Pseudomonadati</taxon>
        <taxon>Pseudomonadota</taxon>
        <taxon>Gammaproteobacteria</taxon>
        <taxon>Enterobacterales</taxon>
        <taxon>Yersiniaceae</taxon>
        <taxon>Yersinia</taxon>
    </lineage>
</organism>
<dbReference type="AlphaFoldDB" id="A0A0T9QC62"/>
<dbReference type="Proteomes" id="UP000045840">
    <property type="component" value="Unassembled WGS sequence"/>
</dbReference>
<dbReference type="Proteomes" id="UP000044625">
    <property type="component" value="Unassembled WGS sequence"/>
</dbReference>
<accession>A0A0T9QC62</accession>
<dbReference type="STRING" id="1288385.ERS137968_03908"/>
<sequence>MSSLSDWIQTAQATIWSPLSMDDYGKRIYSAPVVIACDYGGTSKVAANAVGQEFVIKNTFWTEYSDAKKGDMICIGASSELTPPNDADEIRQIIRDADSFERLKDDYTLITGV</sequence>
<proteinExistence type="predicted"/>
<gene>
    <name evidence="1" type="ORF">ERS008529_02921</name>
    <name evidence="2" type="ORF">ERS137968_03908</name>
</gene>
<dbReference type="EMBL" id="CWJL01000026">
    <property type="protein sequence ID" value="CRY68780.1"/>
    <property type="molecule type" value="Genomic_DNA"/>
</dbReference>
<dbReference type="OrthoDB" id="6434044at2"/>
<name>A0A0T9QC62_9GAMM</name>
<reference evidence="1" key="3">
    <citation type="submission" date="2015-03" db="EMBL/GenBank/DDBJ databases">
        <authorList>
            <person name="Murphy D."/>
        </authorList>
    </citation>
    <scope>NUCLEOTIDE SEQUENCE [LARGE SCALE GENOMIC DNA]</scope>
    <source>
        <strain evidence="1">A125KOH2</strain>
    </source>
</reference>
<evidence type="ECO:0000313" key="1">
    <source>
        <dbReference type="EMBL" id="CNI05282.1"/>
    </source>
</evidence>
<protein>
    <recommendedName>
        <fullName evidence="5">Phage protein</fullName>
    </recommendedName>
</protein>
<reference evidence="2 3" key="2">
    <citation type="submission" date="2015-03" db="EMBL/GenBank/DDBJ databases">
        <authorList>
            <consortium name="Pathogen Informatics"/>
            <person name="Murphy D."/>
        </authorList>
    </citation>
    <scope>NUCLEOTIDE SEQUENCE [LARGE SCALE GENOMIC DNA]</scope>
    <source>
        <strain evidence="3">type strain: CIP110230</strain>
        <strain evidence="2">Type strain: CIP110230</strain>
    </source>
</reference>
<evidence type="ECO:0000313" key="4">
    <source>
        <dbReference type="Proteomes" id="UP000045840"/>
    </source>
</evidence>